<evidence type="ECO:0000256" key="7">
    <source>
        <dbReference type="SAM" id="Phobius"/>
    </source>
</evidence>
<evidence type="ECO:0000313" key="9">
    <source>
        <dbReference type="Proteomes" id="UP000199068"/>
    </source>
</evidence>
<evidence type="ECO:0000313" key="8">
    <source>
        <dbReference type="EMBL" id="SDL23659.1"/>
    </source>
</evidence>
<dbReference type="EMBL" id="FNGW01000001">
    <property type="protein sequence ID" value="SDL23659.1"/>
    <property type="molecule type" value="Genomic_DNA"/>
</dbReference>
<dbReference type="PANTHER" id="PTHR30477">
    <property type="entry name" value="ABC-TRANSPORTER METAL-BINDING PROTEIN"/>
    <property type="match status" value="1"/>
</dbReference>
<keyword evidence="6" id="KW-0813">Transport</keyword>
<dbReference type="PANTHER" id="PTHR30477:SF22">
    <property type="entry name" value="METAL ABC TRANSPORTER PERMEASE"/>
    <property type="match status" value="1"/>
</dbReference>
<organism evidence="8 9">
    <name type="scientific">Romboutsia lituseburensis DSM 797</name>
    <dbReference type="NCBI Taxonomy" id="1121325"/>
    <lineage>
        <taxon>Bacteria</taxon>
        <taxon>Bacillati</taxon>
        <taxon>Bacillota</taxon>
        <taxon>Clostridia</taxon>
        <taxon>Peptostreptococcales</taxon>
        <taxon>Peptostreptococcaceae</taxon>
        <taxon>Romboutsia</taxon>
    </lineage>
</organism>
<dbReference type="GO" id="GO:0055085">
    <property type="term" value="P:transmembrane transport"/>
    <property type="evidence" value="ECO:0007669"/>
    <property type="project" value="InterPro"/>
</dbReference>
<dbReference type="Gene3D" id="1.10.3470.10">
    <property type="entry name" value="ABC transporter involved in vitamin B12 uptake, BtuC"/>
    <property type="match status" value="1"/>
</dbReference>
<dbReference type="STRING" id="1121325.SAMN04515677_101221"/>
<evidence type="ECO:0000256" key="6">
    <source>
        <dbReference type="RuleBase" id="RU003943"/>
    </source>
</evidence>
<protein>
    <submittedName>
        <fullName evidence="8">Zinc transport system permease protein</fullName>
    </submittedName>
</protein>
<accession>A0A1G9IEL9</accession>
<dbReference type="Pfam" id="PF00950">
    <property type="entry name" value="ABC-3"/>
    <property type="match status" value="1"/>
</dbReference>
<keyword evidence="5 7" id="KW-0472">Membrane</keyword>
<dbReference type="CDD" id="cd06550">
    <property type="entry name" value="TM_ABC_iron-siderophores_like"/>
    <property type="match status" value="1"/>
</dbReference>
<dbReference type="RefSeq" id="WP_242872354.1">
    <property type="nucleotide sequence ID" value="NZ_FNGW01000001.1"/>
</dbReference>
<gene>
    <name evidence="8" type="ORF">SAMN04515677_101221</name>
</gene>
<dbReference type="GO" id="GO:0010043">
    <property type="term" value="P:response to zinc ion"/>
    <property type="evidence" value="ECO:0007669"/>
    <property type="project" value="TreeGrafter"/>
</dbReference>
<dbReference type="InterPro" id="IPR037294">
    <property type="entry name" value="ABC_BtuC-like"/>
</dbReference>
<evidence type="ECO:0000256" key="2">
    <source>
        <dbReference type="ARBA" id="ARBA00008034"/>
    </source>
</evidence>
<feature type="transmembrane region" description="Helical" evidence="7">
    <location>
        <begin position="217"/>
        <end position="238"/>
    </location>
</feature>
<proteinExistence type="inferred from homology"/>
<keyword evidence="4 7" id="KW-1133">Transmembrane helix</keyword>
<evidence type="ECO:0000256" key="5">
    <source>
        <dbReference type="ARBA" id="ARBA00023136"/>
    </source>
</evidence>
<dbReference type="AlphaFoldDB" id="A0A1G9IEL9"/>
<feature type="transmembrane region" description="Helical" evidence="7">
    <location>
        <begin position="244"/>
        <end position="261"/>
    </location>
</feature>
<evidence type="ECO:0000256" key="4">
    <source>
        <dbReference type="ARBA" id="ARBA00022989"/>
    </source>
</evidence>
<sequence>MEIFQYDFMLRALFASAIVGFICPLMGMFIVFKRLSLIGDSLSHIALSGICGATLLGMNPILGSLVASSLAAILIDRLRTSLKEYADLSIAIIMALGVGISGILISMSNVNFDLFSFMYGSIATVNKEDIVIIVLTALVIVFFIALFFKELLFITFDEDNAKFSRIPVKFINSIFMILVAASITITLRIVGVLLVSSLIAIPVATSIQIAKSFKNAMFYSILLGEIAIISGVIISFYFDLAPGGTIVIISVMELLVISLVSKIKNKHKAKINFKY</sequence>
<feature type="transmembrane region" description="Helical" evidence="7">
    <location>
        <begin position="85"/>
        <end position="110"/>
    </location>
</feature>
<dbReference type="InterPro" id="IPR001626">
    <property type="entry name" value="ABC_TroCD"/>
</dbReference>
<dbReference type="GO" id="GO:0043190">
    <property type="term" value="C:ATP-binding cassette (ABC) transporter complex"/>
    <property type="evidence" value="ECO:0007669"/>
    <property type="project" value="InterPro"/>
</dbReference>
<dbReference type="SUPFAM" id="SSF81345">
    <property type="entry name" value="ABC transporter involved in vitamin B12 uptake, BtuC"/>
    <property type="match status" value="1"/>
</dbReference>
<name>A0A1G9IEL9_9FIRM</name>
<evidence type="ECO:0000256" key="3">
    <source>
        <dbReference type="ARBA" id="ARBA00022692"/>
    </source>
</evidence>
<reference evidence="8 9" key="1">
    <citation type="submission" date="2016-10" db="EMBL/GenBank/DDBJ databases">
        <authorList>
            <person name="de Groot N.N."/>
        </authorList>
    </citation>
    <scope>NUCLEOTIDE SEQUENCE [LARGE SCALE GENOMIC DNA]</scope>
    <source>
        <strain evidence="8 9">DSM 797</strain>
    </source>
</reference>
<evidence type="ECO:0000256" key="1">
    <source>
        <dbReference type="ARBA" id="ARBA00004141"/>
    </source>
</evidence>
<comment type="subcellular location">
    <subcellularLocation>
        <location evidence="6">Cell membrane</location>
        <topology evidence="6">Multi-pass membrane protein</topology>
    </subcellularLocation>
    <subcellularLocation>
        <location evidence="1">Membrane</location>
        <topology evidence="1">Multi-pass membrane protein</topology>
    </subcellularLocation>
</comment>
<feature type="transmembrane region" description="Helical" evidence="7">
    <location>
        <begin position="44"/>
        <end position="73"/>
    </location>
</feature>
<feature type="transmembrane region" description="Helical" evidence="7">
    <location>
        <begin position="12"/>
        <end position="32"/>
    </location>
</feature>
<keyword evidence="3 6" id="KW-0812">Transmembrane</keyword>
<comment type="similarity">
    <text evidence="2 6">Belongs to the ABC-3 integral membrane protein family.</text>
</comment>
<dbReference type="Proteomes" id="UP000199068">
    <property type="component" value="Unassembled WGS sequence"/>
</dbReference>
<feature type="transmembrane region" description="Helical" evidence="7">
    <location>
        <begin position="130"/>
        <end position="154"/>
    </location>
</feature>
<keyword evidence="9" id="KW-1185">Reference proteome</keyword>